<keyword evidence="2" id="KW-1185">Reference proteome</keyword>
<evidence type="ECO:0000313" key="2">
    <source>
        <dbReference type="Proteomes" id="UP001595539"/>
    </source>
</evidence>
<organism evidence="1 2">
    <name type="scientific">Paracoccus angustae</name>
    <dbReference type="NCBI Taxonomy" id="1671480"/>
    <lineage>
        <taxon>Bacteria</taxon>
        <taxon>Pseudomonadati</taxon>
        <taxon>Pseudomonadota</taxon>
        <taxon>Alphaproteobacteria</taxon>
        <taxon>Rhodobacterales</taxon>
        <taxon>Paracoccaceae</taxon>
        <taxon>Paracoccus</taxon>
    </lineage>
</organism>
<comment type="caution">
    <text evidence="1">The sequence shown here is derived from an EMBL/GenBank/DDBJ whole genome shotgun (WGS) entry which is preliminary data.</text>
</comment>
<dbReference type="RefSeq" id="WP_377763170.1">
    <property type="nucleotide sequence ID" value="NZ_JBHRXY010000018.1"/>
</dbReference>
<accession>A0ABV7U830</accession>
<protein>
    <submittedName>
        <fullName evidence="1">Uncharacterized protein</fullName>
    </submittedName>
</protein>
<evidence type="ECO:0000313" key="1">
    <source>
        <dbReference type="EMBL" id="MFC3631041.1"/>
    </source>
</evidence>
<name>A0ABV7U830_9RHOB</name>
<gene>
    <name evidence="1" type="ORF">ACFOM8_16485</name>
</gene>
<sequence length="55" mass="5790">MRGHSGQSALFVTDPFGLKAGTKSLLASAACRTLAVRRLIRAIDGVEARFACKVA</sequence>
<reference evidence="2" key="1">
    <citation type="journal article" date="2019" name="Int. J. Syst. Evol. Microbiol.">
        <title>The Global Catalogue of Microorganisms (GCM) 10K type strain sequencing project: providing services to taxonomists for standard genome sequencing and annotation.</title>
        <authorList>
            <consortium name="The Broad Institute Genomics Platform"/>
            <consortium name="The Broad Institute Genome Sequencing Center for Infectious Disease"/>
            <person name="Wu L."/>
            <person name="Ma J."/>
        </authorList>
    </citation>
    <scope>NUCLEOTIDE SEQUENCE [LARGE SCALE GENOMIC DNA]</scope>
    <source>
        <strain evidence="2">KCTC 42473</strain>
    </source>
</reference>
<dbReference type="EMBL" id="JBHRXY010000018">
    <property type="protein sequence ID" value="MFC3631041.1"/>
    <property type="molecule type" value="Genomic_DNA"/>
</dbReference>
<proteinExistence type="predicted"/>
<dbReference type="Proteomes" id="UP001595539">
    <property type="component" value="Unassembled WGS sequence"/>
</dbReference>